<evidence type="ECO:0000259" key="4">
    <source>
        <dbReference type="Pfam" id="PF26079"/>
    </source>
</evidence>
<feature type="domain" description="Baseplate J-like C-terminal" evidence="4">
    <location>
        <begin position="269"/>
        <end position="353"/>
    </location>
</feature>
<protein>
    <submittedName>
        <fullName evidence="5">Baseplate J like protein</fullName>
    </submittedName>
</protein>
<evidence type="ECO:0000259" key="3">
    <source>
        <dbReference type="Pfam" id="PF26078"/>
    </source>
</evidence>
<name>A0A8S5NL94_9CAUD</name>
<sequence>MDYKKSSDIIQDEMLSEISDSYEKSKGYFLWDILKAIAIRLKAILYDLQTVADALDVENLSGERLERFIYQRSGLERKKATYSKGIVTVTGNGVVTKGDFFETEGFIRFQALKTVQVVETATVEVQAVEPGISGNVPANTIIKIPVTITGISKCTNKEATSEGYESEDDIDLKTRYYERLRMPATSGNVYHYKQWAKEIQGVGGAKVFPLWNGNNTVKVIIIDQDRLPASKELVADVQNYIDPGITGSGEGQAPIGAFCTVESAIAKNIDISVKITLVPGYEISVVKESIKEKIKNYLSDIAFTKNYISYAVIGASILAVEGVLDYENLRINGMTGNIECKDNEVMVLGSVNLDE</sequence>
<dbReference type="Pfam" id="PF04865">
    <property type="entry name" value="Baseplate_J"/>
    <property type="match status" value="1"/>
</dbReference>
<evidence type="ECO:0000313" key="5">
    <source>
        <dbReference type="EMBL" id="DAD95058.1"/>
    </source>
</evidence>
<feature type="domain" description="Baseplate J-like central" evidence="3">
    <location>
        <begin position="184"/>
        <end position="262"/>
    </location>
</feature>
<evidence type="ECO:0000259" key="2">
    <source>
        <dbReference type="Pfam" id="PF04865"/>
    </source>
</evidence>
<dbReference type="Pfam" id="PF26078">
    <property type="entry name" value="Baseplate_J_M"/>
    <property type="match status" value="1"/>
</dbReference>
<proteinExistence type="inferred from homology"/>
<dbReference type="InterPro" id="IPR058531">
    <property type="entry name" value="Baseplate_J_M"/>
</dbReference>
<dbReference type="InterPro" id="IPR052399">
    <property type="entry name" value="Phage_Baseplate_Assmbl_Protein"/>
</dbReference>
<dbReference type="Pfam" id="PF26079">
    <property type="entry name" value="Baseplate_J_C"/>
    <property type="match status" value="1"/>
</dbReference>
<dbReference type="InterPro" id="IPR058530">
    <property type="entry name" value="Baseplate_J-like_C"/>
</dbReference>
<dbReference type="EMBL" id="BK015189">
    <property type="protein sequence ID" value="DAD95058.1"/>
    <property type="molecule type" value="Genomic_DNA"/>
</dbReference>
<feature type="domain" description="Baseplate protein J-like barrel" evidence="2">
    <location>
        <begin position="87"/>
        <end position="163"/>
    </location>
</feature>
<accession>A0A8S5NL94</accession>
<organism evidence="5">
    <name type="scientific">Siphoviridae sp. ctVqj4</name>
    <dbReference type="NCBI Taxonomy" id="2826359"/>
    <lineage>
        <taxon>Viruses</taxon>
        <taxon>Duplodnaviria</taxon>
        <taxon>Heunggongvirae</taxon>
        <taxon>Uroviricota</taxon>
        <taxon>Caudoviricetes</taxon>
    </lineage>
</organism>
<dbReference type="InterPro" id="IPR006949">
    <property type="entry name" value="Barrel_Baseplate_J-like"/>
</dbReference>
<comment type="similarity">
    <text evidence="1">Belongs to the Mu gp47/PBSX XkdT family.</text>
</comment>
<dbReference type="PANTHER" id="PTHR37829:SF3">
    <property type="entry name" value="PROTEIN JAYE-RELATED"/>
    <property type="match status" value="1"/>
</dbReference>
<evidence type="ECO:0000256" key="1">
    <source>
        <dbReference type="ARBA" id="ARBA00038087"/>
    </source>
</evidence>
<dbReference type="PANTHER" id="PTHR37829">
    <property type="entry name" value="PHAGE-LIKE ELEMENT PBSX PROTEIN XKDT"/>
    <property type="match status" value="1"/>
</dbReference>
<reference evidence="5" key="1">
    <citation type="journal article" date="2021" name="Proc. Natl. Acad. Sci. U.S.A.">
        <title>A Catalog of Tens of Thousands of Viruses from Human Metagenomes Reveals Hidden Associations with Chronic Diseases.</title>
        <authorList>
            <person name="Tisza M.J."/>
            <person name="Buck C.B."/>
        </authorList>
    </citation>
    <scope>NUCLEOTIDE SEQUENCE</scope>
    <source>
        <strain evidence="5">CtVqj4</strain>
    </source>
</reference>